<evidence type="ECO:0000259" key="9">
    <source>
        <dbReference type="Pfam" id="PF04290"/>
    </source>
</evidence>
<evidence type="ECO:0000256" key="5">
    <source>
        <dbReference type="ARBA" id="ARBA00022692"/>
    </source>
</evidence>
<feature type="transmembrane region" description="Helical" evidence="8">
    <location>
        <begin position="34"/>
        <end position="56"/>
    </location>
</feature>
<dbReference type="NCBIfam" id="TIGR00786">
    <property type="entry name" value="dctM"/>
    <property type="match status" value="1"/>
</dbReference>
<feature type="transmembrane region" description="Helical" evidence="8">
    <location>
        <begin position="448"/>
        <end position="464"/>
    </location>
</feature>
<feature type="transmembrane region" description="Helical" evidence="8">
    <location>
        <begin position="178"/>
        <end position="196"/>
    </location>
</feature>
<keyword evidence="2" id="KW-0813">Transport</keyword>
<feature type="domain" description="TRAP C4-dicarboxylate transport system permease DctM subunit" evidence="10">
    <location>
        <begin position="214"/>
        <end position="625"/>
    </location>
</feature>
<evidence type="ECO:0000313" key="11">
    <source>
        <dbReference type="EMBL" id="XFO69113.1"/>
    </source>
</evidence>
<feature type="transmembrane region" description="Helical" evidence="8">
    <location>
        <begin position="377"/>
        <end position="400"/>
    </location>
</feature>
<evidence type="ECO:0000256" key="6">
    <source>
        <dbReference type="ARBA" id="ARBA00022989"/>
    </source>
</evidence>
<reference evidence="11" key="1">
    <citation type="submission" date="2024-05" db="EMBL/GenBank/DDBJ databases">
        <title>Isolation and characterization of Sporomusa carbonis sp. nov., a carboxydotrophic hydrogenogen in the genus of Sporomusa isolated from a charcoal burning pile.</title>
        <authorList>
            <person name="Boeer T."/>
            <person name="Rosenbaum F."/>
            <person name="Eysell L."/>
            <person name="Mueller V."/>
            <person name="Daniel R."/>
            <person name="Poehlein A."/>
        </authorList>
    </citation>
    <scope>NUCLEOTIDE SEQUENCE [LARGE SCALE GENOMIC DNA]</scope>
    <source>
        <strain evidence="11">DSM 10669</strain>
    </source>
</reference>
<keyword evidence="4" id="KW-0997">Cell inner membrane</keyword>
<keyword evidence="12" id="KW-1185">Reference proteome</keyword>
<feature type="transmembrane region" description="Helical" evidence="8">
    <location>
        <begin position="605"/>
        <end position="629"/>
    </location>
</feature>
<dbReference type="PANTHER" id="PTHR33362:SF2">
    <property type="entry name" value="TRAP TRANSPORTER LARGE PERMEASE PROTEIN"/>
    <property type="match status" value="1"/>
</dbReference>
<evidence type="ECO:0000256" key="8">
    <source>
        <dbReference type="SAM" id="Phobius"/>
    </source>
</evidence>
<feature type="transmembrane region" description="Helical" evidence="8">
    <location>
        <begin position="296"/>
        <end position="314"/>
    </location>
</feature>
<evidence type="ECO:0000259" key="10">
    <source>
        <dbReference type="Pfam" id="PF06808"/>
    </source>
</evidence>
<evidence type="ECO:0000256" key="4">
    <source>
        <dbReference type="ARBA" id="ARBA00022519"/>
    </source>
</evidence>
<feature type="domain" description="Tripartite ATP-independent periplasmic transporters DctQ component" evidence="9">
    <location>
        <begin position="49"/>
        <end position="176"/>
    </location>
</feature>
<keyword evidence="3" id="KW-1003">Cell membrane</keyword>
<evidence type="ECO:0000256" key="2">
    <source>
        <dbReference type="ARBA" id="ARBA00022448"/>
    </source>
</evidence>
<feature type="transmembrane region" description="Helical" evidence="8">
    <location>
        <begin position="421"/>
        <end position="442"/>
    </location>
</feature>
<dbReference type="InterPro" id="IPR004681">
    <property type="entry name" value="TRAP_DctM"/>
</dbReference>
<dbReference type="PANTHER" id="PTHR33362">
    <property type="entry name" value="SIALIC ACID TRAP TRANSPORTER PERMEASE PROTEIN SIAT-RELATED"/>
    <property type="match status" value="1"/>
</dbReference>
<evidence type="ECO:0000256" key="3">
    <source>
        <dbReference type="ARBA" id="ARBA00022475"/>
    </source>
</evidence>
<dbReference type="Pfam" id="PF04290">
    <property type="entry name" value="DctQ"/>
    <property type="match status" value="1"/>
</dbReference>
<feature type="transmembrane region" description="Helical" evidence="8">
    <location>
        <begin position="568"/>
        <end position="593"/>
    </location>
</feature>
<accession>A0ABZ3IUE8</accession>
<keyword evidence="7 8" id="KW-0472">Membrane</keyword>
<comment type="subcellular location">
    <subcellularLocation>
        <location evidence="1">Cell inner membrane</location>
        <topology evidence="1">Multi-pass membrane protein</topology>
    </subcellularLocation>
</comment>
<name>A0ABZ3IUE8_9FIRM</name>
<feature type="transmembrane region" description="Helical" evidence="8">
    <location>
        <begin position="257"/>
        <end position="276"/>
    </location>
</feature>
<feature type="transmembrane region" description="Helical" evidence="8">
    <location>
        <begin position="485"/>
        <end position="503"/>
    </location>
</feature>
<feature type="transmembrane region" description="Helical" evidence="8">
    <location>
        <begin position="71"/>
        <end position="89"/>
    </location>
</feature>
<keyword evidence="6 8" id="KW-1133">Transmembrane helix</keyword>
<feature type="transmembrane region" description="Helical" evidence="8">
    <location>
        <begin position="151"/>
        <end position="169"/>
    </location>
</feature>
<evidence type="ECO:0000313" key="12">
    <source>
        <dbReference type="Proteomes" id="UP000216752"/>
    </source>
</evidence>
<dbReference type="InterPro" id="IPR010656">
    <property type="entry name" value="DctM"/>
</dbReference>
<organism evidence="11 12">
    <name type="scientific">Sporomusa silvacetica DSM 10669</name>
    <dbReference type="NCBI Taxonomy" id="1123289"/>
    <lineage>
        <taxon>Bacteria</taxon>
        <taxon>Bacillati</taxon>
        <taxon>Bacillota</taxon>
        <taxon>Negativicutes</taxon>
        <taxon>Selenomonadales</taxon>
        <taxon>Sporomusaceae</taxon>
        <taxon>Sporomusa</taxon>
    </lineage>
</organism>
<proteinExistence type="predicted"/>
<feature type="transmembrane region" description="Helical" evidence="8">
    <location>
        <begin position="110"/>
        <end position="131"/>
    </location>
</feature>
<evidence type="ECO:0000256" key="1">
    <source>
        <dbReference type="ARBA" id="ARBA00004429"/>
    </source>
</evidence>
<dbReference type="InterPro" id="IPR055348">
    <property type="entry name" value="DctQ"/>
</dbReference>
<dbReference type="RefSeq" id="WP_094604432.1">
    <property type="nucleotide sequence ID" value="NZ_CP155573.1"/>
</dbReference>
<dbReference type="Proteomes" id="UP000216752">
    <property type="component" value="Chromosome"/>
</dbReference>
<feature type="transmembrane region" description="Helical" evidence="8">
    <location>
        <begin position="523"/>
        <end position="556"/>
    </location>
</feature>
<evidence type="ECO:0000256" key="7">
    <source>
        <dbReference type="ARBA" id="ARBA00023136"/>
    </source>
</evidence>
<gene>
    <name evidence="11" type="primary">siaT_1</name>
    <name evidence="11" type="ORF">SPSIL_053430</name>
</gene>
<feature type="transmembrane region" description="Helical" evidence="8">
    <location>
        <begin position="344"/>
        <end position="365"/>
    </location>
</feature>
<dbReference type="EMBL" id="CP155573">
    <property type="protein sequence ID" value="XFO69113.1"/>
    <property type="molecule type" value="Genomic_DNA"/>
</dbReference>
<protein>
    <submittedName>
        <fullName evidence="11">Sialic acid TRAP transporter permease protein SiaT</fullName>
    </submittedName>
</protein>
<feature type="transmembrane region" description="Helical" evidence="8">
    <location>
        <begin position="208"/>
        <end position="241"/>
    </location>
</feature>
<keyword evidence="5 8" id="KW-0812">Transmembrane</keyword>
<sequence length="637" mass="68635">MNLSATEKEPLAGTAANVQTVPVKDNIIKRCLDTFLDIVVGLSVIGELIIVFGSIVAREAFNIPVLWADEVGQLVLTLVAFLGGALAYTRNEHIAVHAIVERLPKSWRPFIDAIVEWMVFATAAACAYFSLDVITVRWMEYTAVLDIRMGWFVIPLTVGLILMALYALLRLCRMRRGTVMRTAVVVVALLGGLILFNEFFGPFGASAIVNWIVFITFAIQLCLGVPVGFVLAVVSMMYLFLSGRGNLTQIPMTMQNGILNFVLLSIPFFMMAGYIMTEGGLSKRLADFVVSLVGRFRSGLLQAMVVTMYIFAGLSGSKAADVAAVGSTMGPMLKDNGYDKNESAAVLAAATVMGETIPPSLPMLILGSITTISMGSLFMAGLMPAAVIAITLMLAIYIKARIHGQYPGDTSTPVSQVVKRGMIAVPALLVPVFLIGGIVSGLATPTEISTFAVVYSLILAAFIYKELDFKKFWNIMLDTSVKAGMVLFITSAGCAFSWTLTAVGIPQKIAQLMIGVAGHTDWIFMLITVIVLVVMGALLEGIPALLVFAPMLVPIVPQFGIDPLQYGMVLIIAMGLGAFSPPVGIGFYVVLSVCGTTMEETSRAMLPYLVVLFIGLLLVAFVPWFSLVIPKMMQMYT</sequence>
<dbReference type="Pfam" id="PF06808">
    <property type="entry name" value="DctM"/>
    <property type="match status" value="1"/>
</dbReference>